<feature type="transmembrane region" description="Helical" evidence="1">
    <location>
        <begin position="80"/>
        <end position="98"/>
    </location>
</feature>
<keyword evidence="1" id="KW-0812">Transmembrane</keyword>
<keyword evidence="3" id="KW-1185">Reference proteome</keyword>
<dbReference type="EMBL" id="VLLN01000007">
    <property type="protein sequence ID" value="TWJ19672.1"/>
    <property type="molecule type" value="Genomic_DNA"/>
</dbReference>
<dbReference type="RefSeq" id="WP_145020523.1">
    <property type="nucleotide sequence ID" value="NZ_VLLN01000007.1"/>
</dbReference>
<evidence type="ECO:0000256" key="1">
    <source>
        <dbReference type="SAM" id="Phobius"/>
    </source>
</evidence>
<feature type="transmembrane region" description="Helical" evidence="1">
    <location>
        <begin position="12"/>
        <end position="35"/>
    </location>
</feature>
<keyword evidence="1" id="KW-1133">Transmembrane helix</keyword>
<dbReference type="AlphaFoldDB" id="A0A562VPB9"/>
<name>A0A562VPB9_9BACT</name>
<reference evidence="2 3" key="1">
    <citation type="submission" date="2019-07" db="EMBL/GenBank/DDBJ databases">
        <title>Genomic Encyclopedia of Archaeal and Bacterial Type Strains, Phase II (KMG-II): from individual species to whole genera.</title>
        <authorList>
            <person name="Goeker M."/>
        </authorList>
    </citation>
    <scope>NUCLEOTIDE SEQUENCE [LARGE SCALE GENOMIC DNA]</scope>
    <source>
        <strain evidence="2 3">ATCC BAA-1139</strain>
    </source>
</reference>
<proteinExistence type="predicted"/>
<organism evidence="2 3">
    <name type="scientific">Geobacter argillaceus</name>
    <dbReference type="NCBI Taxonomy" id="345631"/>
    <lineage>
        <taxon>Bacteria</taxon>
        <taxon>Pseudomonadati</taxon>
        <taxon>Thermodesulfobacteriota</taxon>
        <taxon>Desulfuromonadia</taxon>
        <taxon>Geobacterales</taxon>
        <taxon>Geobacteraceae</taxon>
        <taxon>Geobacter</taxon>
    </lineage>
</organism>
<keyword evidence="1" id="KW-0472">Membrane</keyword>
<feature type="transmembrane region" description="Helical" evidence="1">
    <location>
        <begin position="47"/>
        <end position="68"/>
    </location>
</feature>
<protein>
    <submittedName>
        <fullName evidence="2">Uncharacterized protein</fullName>
    </submittedName>
</protein>
<evidence type="ECO:0000313" key="2">
    <source>
        <dbReference type="EMBL" id="TWJ19672.1"/>
    </source>
</evidence>
<evidence type="ECO:0000313" key="3">
    <source>
        <dbReference type="Proteomes" id="UP000319449"/>
    </source>
</evidence>
<dbReference type="Proteomes" id="UP000319449">
    <property type="component" value="Unassembled WGS sequence"/>
</dbReference>
<sequence length="117" mass="13102">MRRSTVKRGLNFLIAAVALITVGSYYHTWVARLLFLSPRASAQFVSLAFFWGGMFGAIGILITIFGFLRPAGREPRSSLLRPLLLFLGMVVLFFYLFYSTLSSDEPPPLRPGETLLI</sequence>
<comment type="caution">
    <text evidence="2">The sequence shown here is derived from an EMBL/GenBank/DDBJ whole genome shotgun (WGS) entry which is preliminary data.</text>
</comment>
<gene>
    <name evidence="2" type="ORF">JN12_01472</name>
</gene>
<accession>A0A562VPB9</accession>